<dbReference type="PANTHER" id="PTHR38812:SF2">
    <property type="entry name" value="MU-LIKE PROPHAGE FLUMU PROTEIN GP42"/>
    <property type="match status" value="1"/>
</dbReference>
<feature type="coiled-coil region" evidence="1">
    <location>
        <begin position="1156"/>
        <end position="1183"/>
    </location>
</feature>
<organism evidence="3">
    <name type="scientific">gut metagenome</name>
    <dbReference type="NCBI Taxonomy" id="749906"/>
    <lineage>
        <taxon>unclassified sequences</taxon>
        <taxon>metagenomes</taxon>
        <taxon>organismal metagenomes</taxon>
    </lineage>
</organism>
<evidence type="ECO:0000313" key="3">
    <source>
        <dbReference type="EMBL" id="EJX05264.1"/>
    </source>
</evidence>
<evidence type="ECO:0000256" key="1">
    <source>
        <dbReference type="SAM" id="Coils"/>
    </source>
</evidence>
<accession>J9GED6</accession>
<dbReference type="InterPro" id="IPR013491">
    <property type="entry name" value="Tape_meas_N"/>
</dbReference>
<protein>
    <submittedName>
        <fullName evidence="3">Protein containing Tape measure domain protein</fullName>
    </submittedName>
</protein>
<dbReference type="InterPro" id="IPR053058">
    <property type="entry name" value="Mulikevirus_tape_measure"/>
</dbReference>
<dbReference type="Pfam" id="PF20155">
    <property type="entry name" value="TMP_3"/>
    <property type="match status" value="1"/>
</dbReference>
<keyword evidence="1" id="KW-0175">Coiled coil</keyword>
<evidence type="ECO:0000259" key="2">
    <source>
        <dbReference type="Pfam" id="PF20155"/>
    </source>
</evidence>
<name>J9GED6_9ZZZZ</name>
<dbReference type="PANTHER" id="PTHR38812">
    <property type="entry name" value="MU-LIKE PROPHAGE FLUMU PROTEIN GP42"/>
    <property type="match status" value="1"/>
</dbReference>
<feature type="coiled-coil region" evidence="1">
    <location>
        <begin position="466"/>
        <end position="500"/>
    </location>
</feature>
<feature type="coiled-coil region" evidence="1">
    <location>
        <begin position="698"/>
        <end position="796"/>
    </location>
</feature>
<comment type="caution">
    <text evidence="3">The sequence shown here is derived from an EMBL/GenBank/DDBJ whole genome shotgun (WGS) entry which is preliminary data.</text>
</comment>
<proteinExistence type="predicted"/>
<feature type="coiled-coil region" evidence="1">
    <location>
        <begin position="380"/>
        <end position="429"/>
    </location>
</feature>
<reference evidence="3" key="1">
    <citation type="journal article" date="2012" name="PLoS ONE">
        <title>Gene sets for utilization of primary and secondary nutrition supplies in the distal gut of endangered iberian lynx.</title>
        <authorList>
            <person name="Alcaide M."/>
            <person name="Messina E."/>
            <person name="Richter M."/>
            <person name="Bargiela R."/>
            <person name="Peplies J."/>
            <person name="Huws S.A."/>
            <person name="Newbold C.J."/>
            <person name="Golyshin P.N."/>
            <person name="Simon M.A."/>
            <person name="Lopez G."/>
            <person name="Yakimov M.M."/>
            <person name="Ferrer M."/>
        </authorList>
    </citation>
    <scope>NUCLEOTIDE SEQUENCE</scope>
</reference>
<dbReference type="NCBIfam" id="TIGR02675">
    <property type="entry name" value="tape_meas_nterm"/>
    <property type="match status" value="1"/>
</dbReference>
<dbReference type="EMBL" id="AMCI01001526">
    <property type="protein sequence ID" value="EJX05264.1"/>
    <property type="molecule type" value="Genomic_DNA"/>
</dbReference>
<feature type="coiled-coil region" evidence="1">
    <location>
        <begin position="1485"/>
        <end position="1533"/>
    </location>
</feature>
<gene>
    <name evidence="3" type="ORF">EVA_06620</name>
</gene>
<feature type="coiled-coil region" evidence="1">
    <location>
        <begin position="950"/>
        <end position="1038"/>
    </location>
</feature>
<feature type="domain" description="Tape measure protein N-terminal" evidence="2">
    <location>
        <begin position="68"/>
        <end position="253"/>
    </location>
</feature>
<sequence length="1538" mass="171735">MSDGREQYIMSLDTSQFEAAAKRAESAFGKTSNSIAKNSNGIVNSLASIGKATAAYLTIQQLASYGTQIATVRGEFQKMEVAFKTMLGNKKQADAIMAQMVHTAATTPFALKDVAGGAKQLLAYGLEANKVNETLVRLGDIASGLSIPLGDLVYLYGTTMTQGRIFTQDYNQFIGRGIPLADELAKQFGIAKNKVKEMVEAGKVGFPEIQKAIISMTSEGGKFGGLMEEQSKTIAGQISNLGDAFTGMFNKIGQQNEGLISSLLKGTSWLVEHYEEVGKAIATLAATYGTYKAVLMAAAAVQKLNIQLLRQAVFEKKLATAAGTALSNAEAIAAAKTKLLAYAQAGLAKALKATAAATLANPYVLLTAAIVGLGVAVYKAATAETAAERVTRKYNEAKQAAADADERRKEALEKLIETLQNEYTSTYERTKALQELQREYPALFQKYIDEKGHVKDLIALWKEYNEERDKNRVENNKRNLEEIDAEIARVRAELAENKKNQERYNWVRANEFRLNELNQERALAAADVHADNLTQWQTDLKKRTDAQIKMELDEMKRLKQARKNNAKITLSVGVGTFKAVISEEELEERISVLEKEDKLRNKIEVKNKSYWEEKKKEAKDARDALGVEKENSDEWKVLTKQISEAQKNIDKYSSEKQVKGENERKKLLEELSQERINLALSTSESEVKALKNGLQKRLEQIEQGKKQTLAAIDKEQKEMREKYEKTGGKMTDEEAAMFDKRRINAEKEAAEEKLELEKNNAEQIAELYTTLGDIFLSEEERKIAAINKTYDEQRKALNKKKESGDVTETQYKELSGMIDKAEQAQVYDYYLQMYGNYYAKREAMTIENEKRIASLPAQYQDEARKQYEAALAKFDLNRFKEQINWEAVFGNIGEQATWSLQHTLQQLKNKLAGTTDVTEIKDLQEAIKNIEQEIASRNPFAALHRSLLDISDAKEEAVLAIQEMASAQTQYKEALDEYNSAIAERAMLENLIASGYLTEQSEKYKNCINRVRQAQQGLANAENRSNNAEQACINSRNKLTKAYKNFESALGGIKQILSSVGRDATNLAAIFNSDLANSMSKALDLVDTIFEATQDVIGALSDTGKSIATTIADTSNAAANGVQGAATAASNSIKTVEKASVILTVISAALQVATAIAGMFNNDDELQEEIDRLQSRIDQLKWEMSNRDVLLFQEKNFSIIQKMNEVVAQCTAEVNRLHAATAKVHNIWEYAMDRISRRNEALTLSVEHLADVYAKLDYSSTKIIGAERYDNAREQLKNLAEQQLLIQQQIRAEDDKKHTDHGKIEDWKRQIQEIGYEMSQIIATMMEDIIGGSATDIAGQLSEAFFDAAANGEDALQGWADKAKDIVADVIKRMLIQKNIEQRISSIFDKYKSAWFDSTGNFRGMQAVLNTMEGFNHDLMQVGNDWKQIWDALPDSLKKYLQPEEDELRTGTKKGIATASQDSVDENNARLTQIQSHTYSIMQGVNELNATANAMLQRLTGIEDNTGEMNERLQKTNRELTTIKSTLEDIQNRGLKVK</sequence>